<feature type="domain" description="PAS" evidence="8">
    <location>
        <begin position="263"/>
        <end position="324"/>
    </location>
</feature>
<feature type="domain" description="Response regulatory" evidence="7">
    <location>
        <begin position="9"/>
        <end position="127"/>
    </location>
</feature>
<proteinExistence type="predicted"/>
<feature type="domain" description="PAS" evidence="8">
    <location>
        <begin position="140"/>
        <end position="183"/>
    </location>
</feature>
<dbReference type="InterPro" id="IPR001610">
    <property type="entry name" value="PAC"/>
</dbReference>
<dbReference type="InterPro" id="IPR001789">
    <property type="entry name" value="Sig_transdc_resp-reg_receiver"/>
</dbReference>
<dbReference type="SUPFAM" id="SSF52172">
    <property type="entry name" value="CheY-like"/>
    <property type="match status" value="1"/>
</dbReference>
<dbReference type="Gene3D" id="3.30.450.20">
    <property type="entry name" value="PAS domain"/>
    <property type="match status" value="3"/>
</dbReference>
<dbReference type="PANTHER" id="PTHR43304:SF1">
    <property type="entry name" value="PAC DOMAIN-CONTAINING PROTEIN"/>
    <property type="match status" value="1"/>
</dbReference>
<reference evidence="11" key="1">
    <citation type="journal article" date="2019" name="Int. J. Syst. Evol. Microbiol.">
        <title>The Global Catalogue of Microorganisms (GCM) 10K type strain sequencing project: providing services to taxonomists for standard genome sequencing and annotation.</title>
        <authorList>
            <consortium name="The Broad Institute Genomics Platform"/>
            <consortium name="The Broad Institute Genome Sequencing Center for Infectious Disease"/>
            <person name="Wu L."/>
            <person name="Ma J."/>
        </authorList>
    </citation>
    <scope>NUCLEOTIDE SEQUENCE [LARGE SCALE GENOMIC DNA]</scope>
    <source>
        <strain evidence="11">CCUG 64793</strain>
    </source>
</reference>
<dbReference type="InterPro" id="IPR035965">
    <property type="entry name" value="PAS-like_dom_sf"/>
</dbReference>
<dbReference type="PROSITE" id="PS50113">
    <property type="entry name" value="PAC"/>
    <property type="match status" value="1"/>
</dbReference>
<feature type="domain" description="PAC" evidence="9">
    <location>
        <begin position="464"/>
        <end position="516"/>
    </location>
</feature>
<dbReference type="InterPro" id="IPR013655">
    <property type="entry name" value="PAS_fold_3"/>
</dbReference>
<dbReference type="EMBL" id="JBHTLI010000002">
    <property type="protein sequence ID" value="MFD1096314.1"/>
    <property type="molecule type" value="Genomic_DNA"/>
</dbReference>
<keyword evidence="4" id="KW-0808">Transferase</keyword>
<dbReference type="Gene3D" id="1.10.287.130">
    <property type="match status" value="1"/>
</dbReference>
<dbReference type="InterPro" id="IPR000014">
    <property type="entry name" value="PAS"/>
</dbReference>
<dbReference type="PROSITE" id="PS50110">
    <property type="entry name" value="RESPONSE_REGULATORY"/>
    <property type="match status" value="1"/>
</dbReference>
<dbReference type="RefSeq" id="WP_380745839.1">
    <property type="nucleotide sequence ID" value="NZ_JBHTLI010000002.1"/>
</dbReference>
<dbReference type="SMART" id="SM00086">
    <property type="entry name" value="PAC"/>
    <property type="match status" value="2"/>
</dbReference>
<evidence type="ECO:0000256" key="2">
    <source>
        <dbReference type="ARBA" id="ARBA00012438"/>
    </source>
</evidence>
<dbReference type="SUPFAM" id="SSF55785">
    <property type="entry name" value="PYP-like sensor domain (PAS domain)"/>
    <property type="match status" value="3"/>
</dbReference>
<dbReference type="InterPro" id="IPR036097">
    <property type="entry name" value="HisK_dim/P_sf"/>
</dbReference>
<evidence type="ECO:0000256" key="6">
    <source>
        <dbReference type="PROSITE-ProRule" id="PRU00169"/>
    </source>
</evidence>
<gene>
    <name evidence="10" type="ORF">ACFQ3Q_11180</name>
</gene>
<accession>A0ABW3NTJ9</accession>
<sequence>MPRNSDKLKILVFEDNPGDFVLIQEYLDDEFTEPFTEWAKTYKQGKDIIESNGNFNAILLDLSLPDVTDNHKLVKDILNLAGDIPVIVLTGFANRKFGIETLSQGVSDYLLKDELNSSVLSKSIDYSIERKKVQLELKESEEKYRTLFESSPLPMWVLDRYTLEFLSVNQAAINLYGYTREEFHKMTVKDLWVEGIAGDIEPVVEKNFHDFFEIKVKHNKKSGELLYVEVQSNPIIFAGKEARVTLAHDVTAKVKAEEELLHSEQRFKSLVQDGSDITAIINEEYAYTYVSPNVTSILGHQPEEMLGNKFVDYIHPDDLEKIMDNESLLSDRKRVQIPSFRFMDAKGNWRWLETIVTNLLDEKAVGGIVTNSRDISEFIAQEQELVNSLKRYDIVAKATSDLITDYNVKEDVISYNDAIYDMFGYSEEEIGKKGAWWDDKIHPEDYAQVKAKVAEMYEKGKRTLKTEYRFRCADGSFKYILDRSYLIIDSEGEPVRVIGSMQNITERINYINTIEERNKRLQEIAWTQSHVVRAPLARIMGLADLLKNSEEDEGNRELLLENILTSAEELDEIIRRIANITEEQKNL</sequence>
<dbReference type="InterPro" id="IPR000700">
    <property type="entry name" value="PAS-assoc_C"/>
</dbReference>
<evidence type="ECO:0000259" key="9">
    <source>
        <dbReference type="PROSITE" id="PS50113"/>
    </source>
</evidence>
<dbReference type="CDD" id="cd00130">
    <property type="entry name" value="PAS"/>
    <property type="match status" value="3"/>
</dbReference>
<organism evidence="10 11">
    <name type="scientific">Salegentibacter chungangensis</name>
    <dbReference type="NCBI Taxonomy" id="1335724"/>
    <lineage>
        <taxon>Bacteria</taxon>
        <taxon>Pseudomonadati</taxon>
        <taxon>Bacteroidota</taxon>
        <taxon>Flavobacteriia</taxon>
        <taxon>Flavobacteriales</taxon>
        <taxon>Flavobacteriaceae</taxon>
        <taxon>Salegentibacter</taxon>
    </lineage>
</organism>
<dbReference type="NCBIfam" id="TIGR00229">
    <property type="entry name" value="sensory_box"/>
    <property type="match status" value="3"/>
</dbReference>
<feature type="modified residue" description="4-aspartylphosphate" evidence="6">
    <location>
        <position position="61"/>
    </location>
</feature>
<dbReference type="InterPro" id="IPR052162">
    <property type="entry name" value="Sensor_kinase/Photoreceptor"/>
</dbReference>
<evidence type="ECO:0000259" key="7">
    <source>
        <dbReference type="PROSITE" id="PS50110"/>
    </source>
</evidence>
<protein>
    <recommendedName>
        <fullName evidence="2">histidine kinase</fullName>
        <ecNumber evidence="2">2.7.13.3</ecNumber>
    </recommendedName>
</protein>
<dbReference type="PANTHER" id="PTHR43304">
    <property type="entry name" value="PHYTOCHROME-LIKE PROTEIN CPH1"/>
    <property type="match status" value="1"/>
</dbReference>
<dbReference type="EC" id="2.7.13.3" evidence="2"/>
<evidence type="ECO:0000259" key="8">
    <source>
        <dbReference type="PROSITE" id="PS50112"/>
    </source>
</evidence>
<evidence type="ECO:0000256" key="1">
    <source>
        <dbReference type="ARBA" id="ARBA00000085"/>
    </source>
</evidence>
<dbReference type="InterPro" id="IPR003661">
    <property type="entry name" value="HisK_dim/P_dom"/>
</dbReference>
<dbReference type="Pfam" id="PF00072">
    <property type="entry name" value="Response_reg"/>
    <property type="match status" value="1"/>
</dbReference>
<evidence type="ECO:0000313" key="11">
    <source>
        <dbReference type="Proteomes" id="UP001597131"/>
    </source>
</evidence>
<dbReference type="SMART" id="SM00448">
    <property type="entry name" value="REC"/>
    <property type="match status" value="1"/>
</dbReference>
<dbReference type="Pfam" id="PF08447">
    <property type="entry name" value="PAS_3"/>
    <property type="match status" value="2"/>
</dbReference>
<dbReference type="Pfam" id="PF13426">
    <property type="entry name" value="PAS_9"/>
    <property type="match status" value="1"/>
</dbReference>
<keyword evidence="3 6" id="KW-0597">Phosphoprotein</keyword>
<dbReference type="SUPFAM" id="SSF47384">
    <property type="entry name" value="Homodimeric domain of signal transducing histidine kinase"/>
    <property type="match status" value="1"/>
</dbReference>
<dbReference type="CDD" id="cd00156">
    <property type="entry name" value="REC"/>
    <property type="match status" value="1"/>
</dbReference>
<dbReference type="Proteomes" id="UP001597131">
    <property type="component" value="Unassembled WGS sequence"/>
</dbReference>
<feature type="domain" description="PAS" evidence="8">
    <location>
        <begin position="388"/>
        <end position="460"/>
    </location>
</feature>
<keyword evidence="11" id="KW-1185">Reference proteome</keyword>
<name>A0ABW3NTJ9_9FLAO</name>
<dbReference type="Gene3D" id="3.40.50.2300">
    <property type="match status" value="1"/>
</dbReference>
<dbReference type="CDD" id="cd00082">
    <property type="entry name" value="HisKA"/>
    <property type="match status" value="1"/>
</dbReference>
<dbReference type="SMART" id="SM00091">
    <property type="entry name" value="PAS"/>
    <property type="match status" value="3"/>
</dbReference>
<comment type="catalytic activity">
    <reaction evidence="1">
        <text>ATP + protein L-histidine = ADP + protein N-phospho-L-histidine.</text>
        <dbReference type="EC" id="2.7.13.3"/>
    </reaction>
</comment>
<dbReference type="InterPro" id="IPR011006">
    <property type="entry name" value="CheY-like_superfamily"/>
</dbReference>
<evidence type="ECO:0000256" key="5">
    <source>
        <dbReference type="ARBA" id="ARBA00022777"/>
    </source>
</evidence>
<evidence type="ECO:0000313" key="10">
    <source>
        <dbReference type="EMBL" id="MFD1096314.1"/>
    </source>
</evidence>
<evidence type="ECO:0000256" key="4">
    <source>
        <dbReference type="ARBA" id="ARBA00022679"/>
    </source>
</evidence>
<dbReference type="PROSITE" id="PS50112">
    <property type="entry name" value="PAS"/>
    <property type="match status" value="3"/>
</dbReference>
<evidence type="ECO:0000256" key="3">
    <source>
        <dbReference type="ARBA" id="ARBA00022553"/>
    </source>
</evidence>
<keyword evidence="5" id="KW-0418">Kinase</keyword>
<comment type="caution">
    <text evidence="10">The sequence shown here is derived from an EMBL/GenBank/DDBJ whole genome shotgun (WGS) entry which is preliminary data.</text>
</comment>